<sequence>MSLLRLAFQKAPPCEVSVGVSWPILFTVCTDLGDIGFEGEVNIEVNITIRIYSENPATPGSILLKKSVTLEPYYNAYQGWKVELTVPEKFKTTPSTRLQVAIEPNGELDGILGCSHKVGEYLVLPVYSKPIQVVSAAPNLSKRQARCERICRLPLEDKETQFDVVITEACQDKQTLGTRLWDAAIVMSEYLTKLCDFIETIDKCKSTKVNIEELPSSEYEEILSKMELGSMEDWQQLKSTTPMINGPATQWLVSMLNLNKKKSNLNVIELGCGCGLVGISLARILEHQRTRAQVILTDLPEVLSVLSSNVENNQELLTLGNKSSGSPPHKKSKSSQRVSVEVGELSWGNDVTEQTLGLWKKCKWISDKATELPFIDLVLAADVAYNSSSHSLLLATMITLAKSKKTAILIGYKPRVPEMEKQFFAQAEVSFHRTLLYSHLGLHVFMFQLKTMKNV</sequence>
<organism evidence="2 3">
    <name type="scientific">Basidiobolus ranarum</name>
    <dbReference type="NCBI Taxonomy" id="34480"/>
    <lineage>
        <taxon>Eukaryota</taxon>
        <taxon>Fungi</taxon>
        <taxon>Fungi incertae sedis</taxon>
        <taxon>Zoopagomycota</taxon>
        <taxon>Entomophthoromycotina</taxon>
        <taxon>Basidiobolomycetes</taxon>
        <taxon>Basidiobolales</taxon>
        <taxon>Basidiobolaceae</taxon>
        <taxon>Basidiobolus</taxon>
    </lineage>
</organism>
<dbReference type="InterPro" id="IPR029063">
    <property type="entry name" value="SAM-dependent_MTases_sf"/>
</dbReference>
<dbReference type="Proteomes" id="UP001479436">
    <property type="component" value="Unassembled WGS sequence"/>
</dbReference>
<dbReference type="PANTHER" id="PTHR14614">
    <property type="entry name" value="HEPATOCELLULAR CARCINOMA-ASSOCIATED ANTIGEN"/>
    <property type="match status" value="1"/>
</dbReference>
<reference evidence="2 3" key="1">
    <citation type="submission" date="2023-04" db="EMBL/GenBank/DDBJ databases">
        <title>Genome of Basidiobolus ranarum AG-B5.</title>
        <authorList>
            <person name="Stajich J.E."/>
            <person name="Carter-House D."/>
            <person name="Gryganskyi A."/>
        </authorList>
    </citation>
    <scope>NUCLEOTIDE SEQUENCE [LARGE SCALE GENOMIC DNA]</scope>
    <source>
        <strain evidence="2 3">AG-B5</strain>
    </source>
</reference>
<keyword evidence="3" id="KW-1185">Reference proteome</keyword>
<protein>
    <submittedName>
        <fullName evidence="2">Uncharacterized protein</fullName>
    </submittedName>
</protein>
<dbReference type="EMBL" id="JASJQH010000020">
    <property type="protein sequence ID" value="KAK9768400.1"/>
    <property type="molecule type" value="Genomic_DNA"/>
</dbReference>
<dbReference type="SUPFAM" id="SSF53335">
    <property type="entry name" value="S-adenosyl-L-methionine-dependent methyltransferases"/>
    <property type="match status" value="1"/>
</dbReference>
<accession>A0ABR2X3M9</accession>
<proteinExistence type="predicted"/>
<name>A0ABR2X3M9_9FUNG</name>
<evidence type="ECO:0000313" key="2">
    <source>
        <dbReference type="EMBL" id="KAK9768400.1"/>
    </source>
</evidence>
<dbReference type="Gene3D" id="3.40.50.150">
    <property type="entry name" value="Vaccinia Virus protein VP39"/>
    <property type="match status" value="1"/>
</dbReference>
<dbReference type="InterPro" id="IPR019410">
    <property type="entry name" value="Methyltransf_16"/>
</dbReference>
<evidence type="ECO:0000313" key="3">
    <source>
        <dbReference type="Proteomes" id="UP001479436"/>
    </source>
</evidence>
<gene>
    <name evidence="2" type="ORF">K7432_001001</name>
</gene>
<comment type="caution">
    <text evidence="2">The sequence shown here is derived from an EMBL/GenBank/DDBJ whole genome shotgun (WGS) entry which is preliminary data.</text>
</comment>
<evidence type="ECO:0000256" key="1">
    <source>
        <dbReference type="SAM" id="MobiDB-lite"/>
    </source>
</evidence>
<dbReference type="PANTHER" id="PTHR14614:SF109">
    <property type="entry name" value="RIBOSOMAL LYSINE N-METHYLTRANSFERASE 5"/>
    <property type="match status" value="1"/>
</dbReference>
<dbReference type="Pfam" id="PF10294">
    <property type="entry name" value="Methyltransf_16"/>
    <property type="match status" value="1"/>
</dbReference>
<feature type="region of interest" description="Disordered" evidence="1">
    <location>
        <begin position="318"/>
        <end position="337"/>
    </location>
</feature>